<dbReference type="OrthoDB" id="631303at2"/>
<evidence type="ECO:0000313" key="1">
    <source>
        <dbReference type="EMBL" id="TQD38518.1"/>
    </source>
</evidence>
<name>A0A507ZS24_9FLAO</name>
<accession>A0A507ZS24</accession>
<dbReference type="RefSeq" id="WP_141421945.1">
    <property type="nucleotide sequence ID" value="NZ_VIAR01000008.1"/>
</dbReference>
<comment type="caution">
    <text evidence="1">The sequence shown here is derived from an EMBL/GenBank/DDBJ whole genome shotgun (WGS) entry which is preliminary data.</text>
</comment>
<sequence length="453" mass="54182">MKEYYIIKPSTLNLEQRLEKFPPDFKFCKDYALWLISEIIKKIAYKLENEEVEIWVPLCSMIAKKHPYSYRKHLRYLCNNFPNVGNVLFRKEYTKGSCYSYRLSPHFFGQEVETKKITDKKLLNHLRRDNYLMSNNAFRKNYKFLGKYFNAKLSIQTTEANEKNKALFGNEFDYRKHLFNAVQICDIANKEFCISYTYKTDGRLHHQLTRLSKPFRQFLRYDGKKLAECDVSASVPTILSYLLSNMVIGSNHLDNVINSNKYYYRHYMFCKRAVEPINSEIALFAQQVLSGKFYELFIEDMQKLNHFKVTIKKGEYCFEKIDDDSEVEEDKQNLRKIVKKQILAMFNARPSYHLKAEAVFNHHFPTILKWLKTFKKSNHKYFSYLTLQLESYFMLNIVARKFNKKFRGKKPLFTLHDCLITTEDNIDELHHFMKETLSEALYFTPILKVEVWE</sequence>
<protein>
    <submittedName>
        <fullName evidence="1">Uncharacterized protein</fullName>
    </submittedName>
</protein>
<proteinExistence type="predicted"/>
<reference evidence="1 2" key="1">
    <citation type="submission" date="2019-06" db="EMBL/GenBank/DDBJ databases">
        <title>Flavibacter putida gen. nov., sp. nov., a novel marine bacterium of the family Flavobacteriaceae isolated from coastal seawater.</title>
        <authorList>
            <person name="Feng X."/>
        </authorList>
    </citation>
    <scope>NUCLEOTIDE SEQUENCE [LARGE SCALE GENOMIC DNA]</scope>
    <source>
        <strain evidence="1 2">PLHSN227</strain>
    </source>
</reference>
<evidence type="ECO:0000313" key="2">
    <source>
        <dbReference type="Proteomes" id="UP000317169"/>
    </source>
</evidence>
<organism evidence="1 2">
    <name type="scientific">Haloflavibacter putidus</name>
    <dbReference type="NCBI Taxonomy" id="2576776"/>
    <lineage>
        <taxon>Bacteria</taxon>
        <taxon>Pseudomonadati</taxon>
        <taxon>Bacteroidota</taxon>
        <taxon>Flavobacteriia</taxon>
        <taxon>Flavobacteriales</taxon>
        <taxon>Flavobacteriaceae</taxon>
        <taxon>Haloflavibacter</taxon>
    </lineage>
</organism>
<dbReference type="EMBL" id="VIAR01000008">
    <property type="protein sequence ID" value="TQD38518.1"/>
    <property type="molecule type" value="Genomic_DNA"/>
</dbReference>
<gene>
    <name evidence="1" type="ORF">FKR84_08850</name>
</gene>
<dbReference type="Proteomes" id="UP000317169">
    <property type="component" value="Unassembled WGS sequence"/>
</dbReference>
<dbReference type="AlphaFoldDB" id="A0A507ZS24"/>
<keyword evidence="2" id="KW-1185">Reference proteome</keyword>